<evidence type="ECO:0000256" key="2">
    <source>
        <dbReference type="ARBA" id="ARBA00022771"/>
    </source>
</evidence>
<keyword evidence="8" id="KW-1185">Reference proteome</keyword>
<evidence type="ECO:0000313" key="8">
    <source>
        <dbReference type="Proteomes" id="UP000054007"/>
    </source>
</evidence>
<dbReference type="InterPro" id="IPR036753">
    <property type="entry name" value="ARPC3_sf"/>
</dbReference>
<dbReference type="SUPFAM" id="SSF69060">
    <property type="entry name" value="Arp2/3 complex 21 kDa subunit ARPC3"/>
    <property type="match status" value="1"/>
</dbReference>
<dbReference type="OrthoDB" id="6105938at2759"/>
<dbReference type="GO" id="GO:0034314">
    <property type="term" value="P:Arp2/3 complex-mediated actin nucleation"/>
    <property type="evidence" value="ECO:0007669"/>
    <property type="project" value="InterPro"/>
</dbReference>
<dbReference type="Gene3D" id="3.30.40.10">
    <property type="entry name" value="Zinc/RING finger domain, C3HC4 (zinc finger)"/>
    <property type="match status" value="1"/>
</dbReference>
<evidence type="ECO:0000256" key="4">
    <source>
        <dbReference type="PROSITE-ProRule" id="PRU00175"/>
    </source>
</evidence>
<dbReference type="InterPro" id="IPR001841">
    <property type="entry name" value="Znf_RING"/>
</dbReference>
<dbReference type="STRING" id="1314674.A0A0D7BQ28"/>
<proteinExistence type="predicted"/>
<gene>
    <name evidence="7" type="ORF">CYLTODRAFT_418100</name>
</gene>
<keyword evidence="2 4" id="KW-0863">Zinc-finger</keyword>
<evidence type="ECO:0000259" key="6">
    <source>
        <dbReference type="PROSITE" id="PS50089"/>
    </source>
</evidence>
<name>A0A0D7BQ28_9AGAR</name>
<dbReference type="GO" id="GO:0030833">
    <property type="term" value="P:regulation of actin filament polymerization"/>
    <property type="evidence" value="ECO:0007669"/>
    <property type="project" value="InterPro"/>
</dbReference>
<dbReference type="SUPFAM" id="SSF57850">
    <property type="entry name" value="RING/U-box"/>
    <property type="match status" value="1"/>
</dbReference>
<feature type="coiled-coil region" evidence="5">
    <location>
        <begin position="182"/>
        <end position="216"/>
    </location>
</feature>
<feature type="domain" description="RING-type" evidence="6">
    <location>
        <begin position="11"/>
        <end position="54"/>
    </location>
</feature>
<organism evidence="7 8">
    <name type="scientific">Cylindrobasidium torrendii FP15055 ss-10</name>
    <dbReference type="NCBI Taxonomy" id="1314674"/>
    <lineage>
        <taxon>Eukaryota</taxon>
        <taxon>Fungi</taxon>
        <taxon>Dikarya</taxon>
        <taxon>Basidiomycota</taxon>
        <taxon>Agaricomycotina</taxon>
        <taxon>Agaricomycetes</taxon>
        <taxon>Agaricomycetidae</taxon>
        <taxon>Agaricales</taxon>
        <taxon>Marasmiineae</taxon>
        <taxon>Physalacriaceae</taxon>
        <taxon>Cylindrobasidium</taxon>
    </lineage>
</organism>
<accession>A0A0D7BQ28</accession>
<dbReference type="InterPro" id="IPR017907">
    <property type="entry name" value="Znf_RING_CS"/>
</dbReference>
<dbReference type="Pfam" id="PF14634">
    <property type="entry name" value="zf-RING_5"/>
    <property type="match status" value="1"/>
</dbReference>
<reference evidence="7 8" key="1">
    <citation type="journal article" date="2015" name="Fungal Genet. Biol.">
        <title>Evolution of novel wood decay mechanisms in Agaricales revealed by the genome sequences of Fistulina hepatica and Cylindrobasidium torrendii.</title>
        <authorList>
            <person name="Floudas D."/>
            <person name="Held B.W."/>
            <person name="Riley R."/>
            <person name="Nagy L.G."/>
            <person name="Koehler G."/>
            <person name="Ransdell A.S."/>
            <person name="Younus H."/>
            <person name="Chow J."/>
            <person name="Chiniquy J."/>
            <person name="Lipzen A."/>
            <person name="Tritt A."/>
            <person name="Sun H."/>
            <person name="Haridas S."/>
            <person name="LaButti K."/>
            <person name="Ohm R.A."/>
            <person name="Kues U."/>
            <person name="Blanchette R.A."/>
            <person name="Grigoriev I.V."/>
            <person name="Minto R.E."/>
            <person name="Hibbett D.S."/>
        </authorList>
    </citation>
    <scope>NUCLEOTIDE SEQUENCE [LARGE SCALE GENOMIC DNA]</scope>
    <source>
        <strain evidence="7 8">FP15055 ss-10</strain>
    </source>
</reference>
<dbReference type="InterPro" id="IPR013083">
    <property type="entry name" value="Znf_RING/FYVE/PHD"/>
</dbReference>
<dbReference type="Proteomes" id="UP000054007">
    <property type="component" value="Unassembled WGS sequence"/>
</dbReference>
<evidence type="ECO:0000256" key="1">
    <source>
        <dbReference type="ARBA" id="ARBA00022723"/>
    </source>
</evidence>
<dbReference type="AlphaFoldDB" id="A0A0D7BQ28"/>
<dbReference type="EMBL" id="KN880445">
    <property type="protein sequence ID" value="KIY72320.1"/>
    <property type="molecule type" value="Genomic_DNA"/>
</dbReference>
<evidence type="ECO:0000256" key="3">
    <source>
        <dbReference type="ARBA" id="ARBA00022833"/>
    </source>
</evidence>
<dbReference type="GO" id="GO:0005885">
    <property type="term" value="C:Arp2/3 protein complex"/>
    <property type="evidence" value="ECO:0007669"/>
    <property type="project" value="InterPro"/>
</dbReference>
<evidence type="ECO:0000313" key="7">
    <source>
        <dbReference type="EMBL" id="KIY72320.1"/>
    </source>
</evidence>
<dbReference type="PROSITE" id="PS00518">
    <property type="entry name" value="ZF_RING_1"/>
    <property type="match status" value="1"/>
</dbReference>
<sequence length="257" mass="29482">MLVVDLSLGACDVCFGGFDGEPGCGKAPHTIPCGHVFCKECLVTVMPRKCPLCRHPFALQTIRKIFVQKLKAPEPVEVPLEEIYVLPEKDEEMELVRRYLESLEADKDEPLLQVIGEITEFLNSGKVRLESSTIARVFRLKRQVDTLKSKHRKHKEKMGTYEDIVKELRSLRVEESRFHRELETMRRQAVQYQEYIEQLQDHITVLERIILGQEEEPISTPPSTPEDLFHGLVKALWDAVETSPTTLEAEMLEGEKA</sequence>
<evidence type="ECO:0000256" key="5">
    <source>
        <dbReference type="SAM" id="Coils"/>
    </source>
</evidence>
<protein>
    <recommendedName>
        <fullName evidence="6">RING-type domain-containing protein</fullName>
    </recommendedName>
</protein>
<keyword evidence="3" id="KW-0862">Zinc</keyword>
<dbReference type="GO" id="GO:0008270">
    <property type="term" value="F:zinc ion binding"/>
    <property type="evidence" value="ECO:0007669"/>
    <property type="project" value="UniProtKB-KW"/>
</dbReference>
<dbReference type="PROSITE" id="PS50089">
    <property type="entry name" value="ZF_RING_2"/>
    <property type="match status" value="1"/>
</dbReference>
<keyword evidence="5" id="KW-0175">Coiled coil</keyword>
<keyword evidence="1" id="KW-0479">Metal-binding</keyword>
<dbReference type="SMART" id="SM00184">
    <property type="entry name" value="RING"/>
    <property type="match status" value="1"/>
</dbReference>